<evidence type="ECO:0000256" key="1">
    <source>
        <dbReference type="SAM" id="MobiDB-lite"/>
    </source>
</evidence>
<evidence type="ECO:0000313" key="3">
    <source>
        <dbReference type="Proteomes" id="UP000275579"/>
    </source>
</evidence>
<dbReference type="EMBL" id="CP029042">
    <property type="protein sequence ID" value="AZS69650.1"/>
    <property type="molecule type" value="Genomic_DNA"/>
</dbReference>
<dbReference type="Proteomes" id="UP000275579">
    <property type="component" value="Chromosome"/>
</dbReference>
<dbReference type="AlphaFoldDB" id="A0A3Q9K1B7"/>
<name>A0A3Q9K1B7_9ACTN</name>
<organism evidence="2 3">
    <name type="scientific">Streptomyces lydicus</name>
    <dbReference type="NCBI Taxonomy" id="47763"/>
    <lineage>
        <taxon>Bacteria</taxon>
        <taxon>Bacillati</taxon>
        <taxon>Actinomycetota</taxon>
        <taxon>Actinomycetes</taxon>
        <taxon>Kitasatosporales</taxon>
        <taxon>Streptomycetaceae</taxon>
        <taxon>Streptomyces</taxon>
    </lineage>
</organism>
<gene>
    <name evidence="2" type="ORF">DDE74_00425</name>
</gene>
<proteinExistence type="predicted"/>
<reference evidence="2 3" key="1">
    <citation type="submission" date="2018-04" db="EMBL/GenBank/DDBJ databases">
        <title>Complete genome sequences of Streptomyces lydicus strain WYEC and characterization of antagonistic properties of biological control agents.</title>
        <authorList>
            <person name="Mariita R.M."/>
            <person name="Sello J.K."/>
        </authorList>
    </citation>
    <scope>NUCLEOTIDE SEQUENCE [LARGE SCALE GENOMIC DNA]</scope>
    <source>
        <strain evidence="2 3">WYEC 108</strain>
    </source>
</reference>
<protein>
    <submittedName>
        <fullName evidence="2">Uncharacterized protein</fullName>
    </submittedName>
</protein>
<evidence type="ECO:0000313" key="2">
    <source>
        <dbReference type="EMBL" id="AZS69650.1"/>
    </source>
</evidence>
<feature type="region of interest" description="Disordered" evidence="1">
    <location>
        <begin position="1"/>
        <end position="35"/>
    </location>
</feature>
<accession>A0A3Q9K1B7</accession>
<sequence length="95" mass="10755">MPFARPVTALSAPVTPPRYPSAPRQRIRGAQGHGRNAFHLDGLRDRLAGAEWYDDEEFAAYGLTNDAITALRNWARRWAGDLDKRLARETEEYEG</sequence>